<dbReference type="Proteomes" id="UP000321089">
    <property type="component" value="Unassembled WGS sequence"/>
</dbReference>
<sequence>MTNSQKQVEVVKKLLKDTFNASAKANEILFKNYLNKHDEFIASIFLNKAIAIVASCKAIYYSNLENLEDDRVENIFSKFDIFNNEFLNNISTGHSHQWTDIEFNSFKDSVAELLGEI</sequence>
<protein>
    <submittedName>
        <fullName evidence="1">Uncharacterized protein</fullName>
    </submittedName>
</protein>
<gene>
    <name evidence="1" type="ORF">CBU02nite_27530</name>
</gene>
<organism evidence="1 2">
    <name type="scientific">Clostridium butyricum</name>
    <dbReference type="NCBI Taxonomy" id="1492"/>
    <lineage>
        <taxon>Bacteria</taxon>
        <taxon>Bacillati</taxon>
        <taxon>Bacillota</taxon>
        <taxon>Clostridia</taxon>
        <taxon>Eubacteriales</taxon>
        <taxon>Clostridiaceae</taxon>
        <taxon>Clostridium</taxon>
    </lineage>
</organism>
<dbReference type="EMBL" id="BKBC01000044">
    <property type="protein sequence ID" value="GEQ22247.1"/>
    <property type="molecule type" value="Genomic_DNA"/>
</dbReference>
<comment type="caution">
    <text evidence="1">The sequence shown here is derived from an EMBL/GenBank/DDBJ whole genome shotgun (WGS) entry which is preliminary data.</text>
</comment>
<name>A0A512TPQ9_CLOBU</name>
<evidence type="ECO:0000313" key="2">
    <source>
        <dbReference type="Proteomes" id="UP000321089"/>
    </source>
</evidence>
<proteinExistence type="predicted"/>
<evidence type="ECO:0000313" key="1">
    <source>
        <dbReference type="EMBL" id="GEQ22247.1"/>
    </source>
</evidence>
<reference evidence="1 2" key="1">
    <citation type="submission" date="2019-07" db="EMBL/GenBank/DDBJ databases">
        <title>Whole genome shotgun sequence of Clostridium butyricum NBRC 3858.</title>
        <authorList>
            <person name="Hosoyama A."/>
            <person name="Uohara A."/>
            <person name="Ohji S."/>
            <person name="Ichikawa N."/>
        </authorList>
    </citation>
    <scope>NUCLEOTIDE SEQUENCE [LARGE SCALE GENOMIC DNA]</scope>
    <source>
        <strain evidence="1 2">NBRC 3858</strain>
    </source>
</reference>
<dbReference type="AlphaFoldDB" id="A0A512TPQ9"/>
<accession>A0A512TPQ9</accession>
<dbReference type="RefSeq" id="WP_146868826.1">
    <property type="nucleotide sequence ID" value="NZ_BKBC01000044.1"/>
</dbReference>